<organism evidence="2 3">
    <name type="scientific">Octopus vulgaris</name>
    <name type="common">Common octopus</name>
    <dbReference type="NCBI Taxonomy" id="6645"/>
    <lineage>
        <taxon>Eukaryota</taxon>
        <taxon>Metazoa</taxon>
        <taxon>Spiralia</taxon>
        <taxon>Lophotrochozoa</taxon>
        <taxon>Mollusca</taxon>
        <taxon>Cephalopoda</taxon>
        <taxon>Coleoidea</taxon>
        <taxon>Octopodiformes</taxon>
        <taxon>Octopoda</taxon>
        <taxon>Incirrata</taxon>
        <taxon>Octopodidae</taxon>
        <taxon>Octopus</taxon>
    </lineage>
</organism>
<evidence type="ECO:0000313" key="2">
    <source>
        <dbReference type="EMBL" id="CAI9739672.1"/>
    </source>
</evidence>
<dbReference type="PANTHER" id="PTHR33327">
    <property type="entry name" value="ENDONUCLEASE"/>
    <property type="match status" value="1"/>
</dbReference>
<dbReference type="AlphaFoldDB" id="A0AA36FJ82"/>
<accession>A0AA36FJ82</accession>
<sequence>MNSIKHDSAKLTHIIGSVPPEVLAEVRDLVMAPPGTVSYEAFRKELMMRTTASQQRRLNQLVSAEELGDRKPSQLLRKMRQLMEDQPLSEEVLKRLFLQRLPLPMQSILASTTDTATPEIYLFKNMATPYRLPSNYMRQQGNSGRHFVGRHDEREKLKILIKDEDTQIIQVYGLPYVGKTSLVKTVCQELKDEINPERLHIKHIHISNNSSWSDISNMYNTFTNCSSITNTKWKICIFDDFQNIQESFLPGFQELCDNDFPLHINLKIILILSGGKPFQFDGIRFGKCKVSPLSIGDAQLLFGRCSDIESDDENKEQIHNIIRYACGLPGLLIYFAEKFSQFRHNFSFNDIYKMICDETKLNDWLDECTINRRNIKQEMDKYFSQLSHKQQEAIKVLSYFPGRFGIEEAVEMTDSSSQPASMIRVLMPLVEQGLISSDLELQTFQVQQLVRVLSMQQIDNVHSNDLVKLKYTNIIGKSLMKAQDIYDKGLIYEALGIMKNNWENISFLMKKGIDAPSDGRTYGVYYEIAFKASDMLMICHPRDSRQFFEACLQNSLLFGNEEEQAFMKITYGVSLTDLPGYGGYKEAMVYYKKAMDVLKSRNIQYRQMLLYNSMAYNAYMRGNYVEALNFAEAGYNMTADDANPQMVLNARITCASTMAYNLLFVGFYDRCEKLLMENLKKASHHPSLAVMLNTMGINYERNGAQMERALHFYNASLVERLKVVTVNPKKSVIAYCNVANVLSQNCGKHHMALKLLFNAEKIQKNNGWLHINTGLVLIHIAQIYLRMCEISDCLTTLHEALAIYDHIDPNYIGKIKVLQLIAHCYLLKEEFDNAKKYFKSISEVNSDNFLSSVSEVEVFSMAFEHLVYLSLEDPQNQLIHIENILNHLRQLHKRSVNEKQKLRYFNAIGKYHSLKILLVDRLNQNEERAGLLMDSVPVLCNYCKTFRQYFNCTQENYIHKLCGLRSNLFEVEFQQQLKIVE</sequence>
<dbReference type="Gene3D" id="3.40.50.300">
    <property type="entry name" value="P-loop containing nucleotide triphosphate hydrolases"/>
    <property type="match status" value="1"/>
</dbReference>
<dbReference type="SUPFAM" id="SSF52540">
    <property type="entry name" value="P-loop containing nucleoside triphosphate hydrolases"/>
    <property type="match status" value="1"/>
</dbReference>
<dbReference type="Proteomes" id="UP001162480">
    <property type="component" value="Chromosome 23"/>
</dbReference>
<dbReference type="InterPro" id="IPR019734">
    <property type="entry name" value="TPR_rpt"/>
</dbReference>
<gene>
    <name evidence="2" type="ORF">OCTVUL_1B031795</name>
</gene>
<dbReference type="EMBL" id="OX597836">
    <property type="protein sequence ID" value="CAI9739672.1"/>
    <property type="molecule type" value="Genomic_DNA"/>
</dbReference>
<protein>
    <submittedName>
        <fullName evidence="2">Uncharacterized protein LOC115223561 isoform X1</fullName>
    </submittedName>
</protein>
<dbReference type="Gene3D" id="1.25.40.10">
    <property type="entry name" value="Tetratricopeptide repeat domain"/>
    <property type="match status" value="1"/>
</dbReference>
<keyword evidence="3" id="KW-1185">Reference proteome</keyword>
<dbReference type="InterPro" id="IPR027417">
    <property type="entry name" value="P-loop_NTPase"/>
</dbReference>
<reference evidence="2" key="1">
    <citation type="submission" date="2023-08" db="EMBL/GenBank/DDBJ databases">
        <authorList>
            <person name="Alioto T."/>
            <person name="Alioto T."/>
            <person name="Gomez Garrido J."/>
        </authorList>
    </citation>
    <scope>NUCLEOTIDE SEQUENCE</scope>
</reference>
<dbReference type="SUPFAM" id="SSF48452">
    <property type="entry name" value="TPR-like"/>
    <property type="match status" value="1"/>
</dbReference>
<dbReference type="PANTHER" id="PTHR33327:SF3">
    <property type="entry name" value="RNA-DIRECTED DNA POLYMERASE"/>
    <property type="match status" value="1"/>
</dbReference>
<feature type="domain" description="DUF7041" evidence="1">
    <location>
        <begin position="3"/>
        <end position="62"/>
    </location>
</feature>
<dbReference type="SMART" id="SM00028">
    <property type="entry name" value="TPR"/>
    <property type="match status" value="4"/>
</dbReference>
<dbReference type="InterPro" id="IPR011990">
    <property type="entry name" value="TPR-like_helical_dom_sf"/>
</dbReference>
<proteinExistence type="predicted"/>
<dbReference type="Pfam" id="PF23055">
    <property type="entry name" value="DUF7041"/>
    <property type="match status" value="1"/>
</dbReference>
<evidence type="ECO:0000259" key="1">
    <source>
        <dbReference type="Pfam" id="PF23055"/>
    </source>
</evidence>
<name>A0AA36FJ82_OCTVU</name>
<evidence type="ECO:0000313" key="3">
    <source>
        <dbReference type="Proteomes" id="UP001162480"/>
    </source>
</evidence>
<dbReference type="InterPro" id="IPR055469">
    <property type="entry name" value="DUF7041"/>
</dbReference>